<dbReference type="InterPro" id="IPR058317">
    <property type="entry name" value="DUF8004"/>
</dbReference>
<gene>
    <name evidence="3" type="ORF">LTR91_025967</name>
</gene>
<feature type="region of interest" description="Disordered" evidence="1">
    <location>
        <begin position="1"/>
        <end position="34"/>
    </location>
</feature>
<keyword evidence="4" id="KW-1185">Reference proteome</keyword>
<feature type="domain" description="DUF8004" evidence="2">
    <location>
        <begin position="183"/>
        <end position="270"/>
    </location>
</feature>
<feature type="compositionally biased region" description="Polar residues" evidence="1">
    <location>
        <begin position="711"/>
        <end position="731"/>
    </location>
</feature>
<dbReference type="Proteomes" id="UP001175353">
    <property type="component" value="Unassembled WGS sequence"/>
</dbReference>
<feature type="region of interest" description="Disordered" evidence="1">
    <location>
        <begin position="711"/>
        <end position="812"/>
    </location>
</feature>
<feature type="region of interest" description="Disordered" evidence="1">
    <location>
        <begin position="855"/>
        <end position="898"/>
    </location>
</feature>
<evidence type="ECO:0000313" key="3">
    <source>
        <dbReference type="EMBL" id="KAK0950045.1"/>
    </source>
</evidence>
<evidence type="ECO:0000313" key="4">
    <source>
        <dbReference type="Proteomes" id="UP001175353"/>
    </source>
</evidence>
<dbReference type="AlphaFoldDB" id="A0AAN6JW31"/>
<accession>A0AAN6JW31</accession>
<feature type="compositionally biased region" description="Basic and acidic residues" evidence="1">
    <location>
        <begin position="747"/>
        <end position="769"/>
    </location>
</feature>
<evidence type="ECO:0000256" key="1">
    <source>
        <dbReference type="SAM" id="MobiDB-lite"/>
    </source>
</evidence>
<dbReference type="PANTHER" id="PTHR39601:SF1">
    <property type="entry name" value="CHORIOGENIN HMINOR"/>
    <property type="match status" value="1"/>
</dbReference>
<feature type="compositionally biased region" description="Low complexity" evidence="1">
    <location>
        <begin position="92"/>
        <end position="111"/>
    </location>
</feature>
<reference evidence="3" key="1">
    <citation type="submission" date="2023-06" db="EMBL/GenBank/DDBJ databases">
        <title>Black Yeasts Isolated from many extreme environments.</title>
        <authorList>
            <person name="Coleine C."/>
            <person name="Stajich J.E."/>
            <person name="Selbmann L."/>
        </authorList>
    </citation>
    <scope>NUCLEOTIDE SEQUENCE</scope>
    <source>
        <strain evidence="3">CCFEE 5200</strain>
    </source>
</reference>
<organism evidence="3 4">
    <name type="scientific">Friedmanniomyces endolithicus</name>
    <dbReference type="NCBI Taxonomy" id="329885"/>
    <lineage>
        <taxon>Eukaryota</taxon>
        <taxon>Fungi</taxon>
        <taxon>Dikarya</taxon>
        <taxon>Ascomycota</taxon>
        <taxon>Pezizomycotina</taxon>
        <taxon>Dothideomycetes</taxon>
        <taxon>Dothideomycetidae</taxon>
        <taxon>Mycosphaerellales</taxon>
        <taxon>Teratosphaeriaceae</taxon>
        <taxon>Friedmanniomyces</taxon>
    </lineage>
</organism>
<dbReference type="PANTHER" id="PTHR39601">
    <property type="entry name" value="CHORIOGENIN HMINOR"/>
    <property type="match status" value="1"/>
</dbReference>
<dbReference type="Pfam" id="PF26013">
    <property type="entry name" value="DUF8004"/>
    <property type="match status" value="1"/>
</dbReference>
<comment type="caution">
    <text evidence="3">The sequence shown here is derived from an EMBL/GenBank/DDBJ whole genome shotgun (WGS) entry which is preliminary data.</text>
</comment>
<feature type="compositionally biased region" description="Low complexity" evidence="1">
    <location>
        <begin position="777"/>
        <end position="789"/>
    </location>
</feature>
<sequence>MPRATATSYEHSTTMSSRRRGSIRQFDGARNSTDDWDGLRKDSELWFEDGDCAVHLYTLGGSQRGPSLRLKYADVDALRCDYLAEQCLYSRDSSSPIGSDDGASDSGYASSHTTKATGEQYELYIPAPADAKRGQAYTYHLTTRNFFAYATRKPVVGERLGSALSDLLERMREWLPKTAALANFTNYCEEQGYSNMAGNVDYALACLALAEHAKLKDLWVESFVHCVGMFEKLHLSPEFECLSNTTKALITRATLEMDLHIARVTRAVGSLLEEELGPENLGLSKPARDHLDRFRSFLHKYYVTKLGYFPPNQEGPWNKRLWTKMYHAFQTLYEYLVDADSSFDRLNDRGATGGICVVQNVQAFDQRHGYTPLPHPLPLLPQVPTRRRTIDAQKGLRSLVLGRVDSAAAQHLSSKQGLAKAANVGVQETTACELVEAYQQFERQYLEEKLTVPEARKVRWLLIYGALQMLISITRAPKEVRDTETPSYPLCVLTTGSPSWMDEVPHEKPKAAPLRKQDSAAALLPQVDDEAEPEGRLSIHPDCEADNAEDYFSGGNTMSRRASELSFDLTPSALRINTQVSRTASIRSSVHSGVHALQRSFRGSMSRRNSLRRPATTRPISRVESGTFCEILVEGYGNGSVMGDPPSRRQSMLSLAELQREESASLAGFDFGLTEINEEPVLEDCQVDSLQDDSAQLDDILWMGSGLSRTPSDTSLSIASTDIPSNRSSSYAGAYDSPATDSSPPWHSDESKRNSEIREEPNSEIREEPNSADCDPDVAAAIAARPATPSKHHSDQQRDLNSSTRTTNYSSALLRTRTSTVTAGCYTPTGSSLSSSIICLPTTSKFCEQRGQSVAGSVASSSSVESEASSKASSMYPEGEGSLQAGEIEEEESRGRRRVRQLDWMGVGVGVGRMEEGGRGVCVGG</sequence>
<feature type="compositionally biased region" description="Low complexity" evidence="1">
    <location>
        <begin position="855"/>
        <end position="874"/>
    </location>
</feature>
<dbReference type="EMBL" id="JAUJLE010000926">
    <property type="protein sequence ID" value="KAK0950045.1"/>
    <property type="molecule type" value="Genomic_DNA"/>
</dbReference>
<feature type="region of interest" description="Disordered" evidence="1">
    <location>
        <begin position="92"/>
        <end position="112"/>
    </location>
</feature>
<feature type="compositionally biased region" description="Polar residues" evidence="1">
    <location>
        <begin position="799"/>
        <end position="812"/>
    </location>
</feature>
<feature type="compositionally biased region" description="Polar residues" evidence="1">
    <location>
        <begin position="1"/>
        <end position="16"/>
    </location>
</feature>
<evidence type="ECO:0000259" key="2">
    <source>
        <dbReference type="Pfam" id="PF26013"/>
    </source>
</evidence>
<name>A0AAN6JW31_9PEZI</name>
<protein>
    <recommendedName>
        <fullName evidence="2">DUF8004 domain-containing protein</fullName>
    </recommendedName>
</protein>
<proteinExistence type="predicted"/>